<feature type="compositionally biased region" description="Polar residues" evidence="1">
    <location>
        <begin position="454"/>
        <end position="466"/>
    </location>
</feature>
<feature type="compositionally biased region" description="Polar residues" evidence="1">
    <location>
        <begin position="174"/>
        <end position="188"/>
    </location>
</feature>
<evidence type="ECO:0000256" key="1">
    <source>
        <dbReference type="SAM" id="MobiDB-lite"/>
    </source>
</evidence>
<feature type="compositionally biased region" description="Basic residues" evidence="1">
    <location>
        <begin position="149"/>
        <end position="159"/>
    </location>
</feature>
<keyword evidence="4" id="KW-1185">Reference proteome</keyword>
<gene>
    <name evidence="3" type="ORF">Ciccas_008902</name>
</gene>
<evidence type="ECO:0000259" key="2">
    <source>
        <dbReference type="Pfam" id="PF14075"/>
    </source>
</evidence>
<feature type="compositionally biased region" description="Polar residues" evidence="1">
    <location>
        <begin position="630"/>
        <end position="684"/>
    </location>
</feature>
<feature type="compositionally biased region" description="Basic residues" evidence="1">
    <location>
        <begin position="377"/>
        <end position="386"/>
    </location>
</feature>
<proteinExistence type="predicted"/>
<protein>
    <recommendedName>
        <fullName evidence="2">Ubinuclein middle domain-containing protein</fullName>
    </recommendedName>
</protein>
<feature type="compositionally biased region" description="Low complexity" evidence="1">
    <location>
        <begin position="715"/>
        <end position="740"/>
    </location>
</feature>
<evidence type="ECO:0000313" key="3">
    <source>
        <dbReference type="EMBL" id="KAL3312505.1"/>
    </source>
</evidence>
<organism evidence="3 4">
    <name type="scientific">Cichlidogyrus casuarinus</name>
    <dbReference type="NCBI Taxonomy" id="1844966"/>
    <lineage>
        <taxon>Eukaryota</taxon>
        <taxon>Metazoa</taxon>
        <taxon>Spiralia</taxon>
        <taxon>Lophotrochozoa</taxon>
        <taxon>Platyhelminthes</taxon>
        <taxon>Monogenea</taxon>
        <taxon>Monopisthocotylea</taxon>
        <taxon>Dactylogyridea</taxon>
        <taxon>Ancyrocephalidae</taxon>
        <taxon>Cichlidogyrus</taxon>
    </lineage>
</organism>
<feature type="region of interest" description="Disordered" evidence="1">
    <location>
        <begin position="367"/>
        <end position="386"/>
    </location>
</feature>
<feature type="compositionally biased region" description="Basic and acidic residues" evidence="1">
    <location>
        <begin position="367"/>
        <end position="376"/>
    </location>
</feature>
<reference evidence="3 4" key="1">
    <citation type="submission" date="2024-11" db="EMBL/GenBank/DDBJ databases">
        <title>Adaptive evolution of stress response genes in parasites aligns with host niche diversity.</title>
        <authorList>
            <person name="Hahn C."/>
            <person name="Resl P."/>
        </authorList>
    </citation>
    <scope>NUCLEOTIDE SEQUENCE [LARGE SCALE GENOMIC DNA]</scope>
    <source>
        <strain evidence="3">EGGRZ-B1_66</strain>
        <tissue evidence="3">Body</tissue>
    </source>
</reference>
<dbReference type="InterPro" id="IPR026947">
    <property type="entry name" value="UBN_middle_dom"/>
</dbReference>
<dbReference type="Pfam" id="PF14075">
    <property type="entry name" value="UBN_AB"/>
    <property type="match status" value="1"/>
</dbReference>
<accession>A0ABD2PZ75</accession>
<feature type="domain" description="Ubinuclein middle" evidence="2">
    <location>
        <begin position="233"/>
        <end position="447"/>
    </location>
</feature>
<dbReference type="AlphaFoldDB" id="A0ABD2PZ75"/>
<feature type="region of interest" description="Disordered" evidence="1">
    <location>
        <begin position="629"/>
        <end position="741"/>
    </location>
</feature>
<feature type="region of interest" description="Disordered" evidence="1">
    <location>
        <begin position="507"/>
        <end position="589"/>
    </location>
</feature>
<sequence length="753" mass="84310">MDSVNIVLDVPLGDCKSTMEVSYLDLLKKHIKENPEKLNQLADDPFFSKSAQADSQMEDYVRSLEKKYGTMITVKKSSGKQKIRSEAVVAPTVTTKFGGFFVHEGPIEDIEESIVEVEDVAGRKPIDKNNYPPAMMKNNKTKQLLAKAKKTLSSTKKHPIANGKPDEHHFKSPSVLSKQPPSSPSTPIKNGHSHKQIKAEAIVKPTVKQESKSSPQKSDILPSPICSTSKSPPPNLPTSLKQSIEKLINLVAQQNGKKRQLGQDFDKELVSLYSMLSTGSIAKSVRSSVMQYLEEMVNLKRKALLQRIRKEKERTECNSMEMLKQRLIEGINDTMPELMIAYEKEFLVHQERLRNWHGEASKVDAHNENCSEEGVKKRPTRPMAPRKKFRWGDSVRVPFDRIVKLKLTEYKAMQRHDIPLDDFLKKFFLESMVPLWPDGWITVTGLQALQTDTAKPVNETPNQSKSLPIDLTKFSPEDSNRAKIPPLTIKNYSPTKNAICTAVKVGQNSPQGKLPHSVPNGSSKPTSQLPSPQPKAMQSSQPPKVTQPSQQMKVAQPSQQPKVTQPSQQMKVAQPSQQPKVAQPNQQMKVAQPSCINNSILEQTLASSQGMKRRDTDLEIISVIPPKRSSIMNPQKVGSATYKNQQGSEKLQNPVSSTPHRSDNVASISPYFSTSPQKPPQTIHNEYMGIKYTQHQQQQQPHKQPQYRHSTGVNISPPKRSPQIPISQSSTPIQLSPPLSNQVSPRYLAFLHQ</sequence>
<feature type="compositionally biased region" description="Low complexity" evidence="1">
    <location>
        <begin position="694"/>
        <end position="704"/>
    </location>
</feature>
<comment type="caution">
    <text evidence="3">The sequence shown here is derived from an EMBL/GenBank/DDBJ whole genome shotgun (WGS) entry which is preliminary data.</text>
</comment>
<feature type="compositionally biased region" description="Polar residues" evidence="1">
    <location>
        <begin position="519"/>
        <end position="589"/>
    </location>
</feature>
<name>A0ABD2PZ75_9PLAT</name>
<dbReference type="Proteomes" id="UP001626550">
    <property type="component" value="Unassembled WGS sequence"/>
</dbReference>
<feature type="region of interest" description="Disordered" evidence="1">
    <location>
        <begin position="454"/>
        <end position="490"/>
    </location>
</feature>
<evidence type="ECO:0000313" key="4">
    <source>
        <dbReference type="Proteomes" id="UP001626550"/>
    </source>
</evidence>
<dbReference type="EMBL" id="JBJKFK010001671">
    <property type="protein sequence ID" value="KAL3312505.1"/>
    <property type="molecule type" value="Genomic_DNA"/>
</dbReference>
<feature type="region of interest" description="Disordered" evidence="1">
    <location>
        <begin position="149"/>
        <end position="237"/>
    </location>
</feature>